<proteinExistence type="predicted"/>
<reference evidence="2" key="1">
    <citation type="submission" date="2018-05" db="EMBL/GenBank/DDBJ databases">
        <authorList>
            <person name="Lanie J.A."/>
            <person name="Ng W.-L."/>
            <person name="Kazmierczak K.M."/>
            <person name="Andrzejewski T.M."/>
            <person name="Davidsen T.M."/>
            <person name="Wayne K.J."/>
            <person name="Tettelin H."/>
            <person name="Glass J.I."/>
            <person name="Rusch D."/>
            <person name="Podicherti R."/>
            <person name="Tsui H.-C.T."/>
            <person name="Winkler M.E."/>
        </authorList>
    </citation>
    <scope>NUCLEOTIDE SEQUENCE</scope>
</reference>
<feature type="domain" description="FlgD/Vpr Ig-like" evidence="1">
    <location>
        <begin position="277"/>
        <end position="326"/>
    </location>
</feature>
<protein>
    <recommendedName>
        <fullName evidence="1">FlgD/Vpr Ig-like domain-containing protein</fullName>
    </recommendedName>
</protein>
<sequence length="339" mass="37845">MFLILFICSGLGQTFTTITGEINKIISTDFIDLRTCPDYVDSCVYVCNDGTSNPCHPDNLYSIAIDTSGSEESTDGSRYRIYFPWEYDGMTADKFTVTASWPCLSPTAVYASGNYAYWDIYGHDECPGTVQGSIWYGDDCEDDDGNIGSENCQELVGRFCFVPGDTLNWPENADQNISTDVCDACWMSAPAWSYYDSMLYSDSLLSPGTCDVYDHCHHSTPDSILCGVGYMDGTDTTSVSINEIDYILEDYLMTNYPNPFNPSTEILYKIPNDDYISIVIFNVKGNLVMSLVNDYQSAGKYSIHWNGKNEQGESVSAGMYIYSLQAGSYRQTKKMVLLK</sequence>
<dbReference type="Gene3D" id="2.60.40.4070">
    <property type="match status" value="1"/>
</dbReference>
<evidence type="ECO:0000259" key="1">
    <source>
        <dbReference type="Pfam" id="PF13860"/>
    </source>
</evidence>
<dbReference type="AlphaFoldDB" id="A0A382C9M4"/>
<evidence type="ECO:0000313" key="2">
    <source>
        <dbReference type="EMBL" id="SVB22512.1"/>
    </source>
</evidence>
<dbReference type="InterPro" id="IPR025965">
    <property type="entry name" value="FlgD/Vpr_Ig-like"/>
</dbReference>
<dbReference type="Pfam" id="PF13860">
    <property type="entry name" value="FlgD_ig"/>
    <property type="match status" value="1"/>
</dbReference>
<accession>A0A382C9M4</accession>
<dbReference type="EMBL" id="UINC01033353">
    <property type="protein sequence ID" value="SVB22512.1"/>
    <property type="molecule type" value="Genomic_DNA"/>
</dbReference>
<organism evidence="2">
    <name type="scientific">marine metagenome</name>
    <dbReference type="NCBI Taxonomy" id="408172"/>
    <lineage>
        <taxon>unclassified sequences</taxon>
        <taxon>metagenomes</taxon>
        <taxon>ecological metagenomes</taxon>
    </lineage>
</organism>
<gene>
    <name evidence="2" type="ORF">METZ01_LOCUS175366</name>
</gene>
<dbReference type="InterPro" id="IPR026444">
    <property type="entry name" value="Secre_tail"/>
</dbReference>
<dbReference type="NCBIfam" id="TIGR04183">
    <property type="entry name" value="Por_Secre_tail"/>
    <property type="match status" value="1"/>
</dbReference>
<name>A0A382C9M4_9ZZZZ</name>